<dbReference type="AlphaFoldDB" id="A0A5N5P3A2"/>
<keyword evidence="6 10" id="KW-0812">Transmembrane</keyword>
<feature type="transmembrane region" description="Helical" evidence="10">
    <location>
        <begin position="165"/>
        <end position="187"/>
    </location>
</feature>
<feature type="region of interest" description="Disordered" evidence="11">
    <location>
        <begin position="249"/>
        <end position="318"/>
    </location>
</feature>
<keyword evidence="7" id="KW-0677">Repeat</keyword>
<keyword evidence="4" id="KW-1003">Cell membrane</keyword>
<dbReference type="PANTHER" id="PTHR10791">
    <property type="entry name" value="RAG1-ACTIVATING PROTEIN 1"/>
    <property type="match status" value="1"/>
</dbReference>
<evidence type="ECO:0000313" key="12">
    <source>
        <dbReference type="EMBL" id="KAB5573236.1"/>
    </source>
</evidence>
<dbReference type="FunFam" id="1.20.1280.290:FF:000003">
    <property type="entry name" value="Bidirectional sugar transporter SWEET"/>
    <property type="match status" value="1"/>
</dbReference>
<comment type="function">
    <text evidence="10">Mediates both low-affinity uptake and efflux of sugar across the membrane.</text>
</comment>
<evidence type="ECO:0000256" key="6">
    <source>
        <dbReference type="ARBA" id="ARBA00022692"/>
    </source>
</evidence>
<keyword evidence="13" id="KW-1185">Reference proteome</keyword>
<reference evidence="13" key="1">
    <citation type="journal article" date="2019" name="Gigascience">
        <title>De novo genome assembly of the endangered Acer yangbiense, a plant species with extremely small populations endemic to Yunnan Province, China.</title>
        <authorList>
            <person name="Yang J."/>
            <person name="Wariss H.M."/>
            <person name="Tao L."/>
            <person name="Zhang R."/>
            <person name="Yun Q."/>
            <person name="Hollingsworth P."/>
            <person name="Dao Z."/>
            <person name="Luo G."/>
            <person name="Guo H."/>
            <person name="Ma Y."/>
            <person name="Sun W."/>
        </authorList>
    </citation>
    <scope>NUCLEOTIDE SEQUENCE [LARGE SCALE GENOMIC DNA]</scope>
    <source>
        <strain evidence="13">cv. br00</strain>
    </source>
</reference>
<comment type="similarity">
    <text evidence="2 10">Belongs to the SWEET sugar transporter family.</text>
</comment>
<accession>A0A5N5P3A2</accession>
<feature type="transmembrane region" description="Helical" evidence="10">
    <location>
        <begin position="71"/>
        <end position="94"/>
    </location>
</feature>
<name>A0A5N5P3A2_9ROSI</name>
<evidence type="ECO:0000256" key="10">
    <source>
        <dbReference type="RuleBase" id="RU910715"/>
    </source>
</evidence>
<evidence type="ECO:0000313" key="13">
    <source>
        <dbReference type="Proteomes" id="UP000326939"/>
    </source>
</evidence>
<comment type="subcellular location">
    <subcellularLocation>
        <location evidence="1 10">Cell membrane</location>
        <topology evidence="1 10">Multi-pass membrane protein</topology>
    </subcellularLocation>
</comment>
<evidence type="ECO:0000256" key="5">
    <source>
        <dbReference type="ARBA" id="ARBA00022597"/>
    </source>
</evidence>
<proteinExistence type="inferred from homology"/>
<feature type="transmembrane region" description="Helical" evidence="10">
    <location>
        <begin position="106"/>
        <end position="128"/>
    </location>
</feature>
<feature type="transmembrane region" description="Helical" evidence="10">
    <location>
        <begin position="134"/>
        <end position="153"/>
    </location>
</feature>
<evidence type="ECO:0000256" key="8">
    <source>
        <dbReference type="ARBA" id="ARBA00022989"/>
    </source>
</evidence>
<evidence type="ECO:0000256" key="3">
    <source>
        <dbReference type="ARBA" id="ARBA00022448"/>
    </source>
</evidence>
<protein>
    <recommendedName>
        <fullName evidence="10">Bidirectional sugar transporter SWEET</fullName>
    </recommendedName>
</protein>
<evidence type="ECO:0000256" key="2">
    <source>
        <dbReference type="ARBA" id="ARBA00007809"/>
    </source>
</evidence>
<feature type="transmembrane region" description="Helical" evidence="10">
    <location>
        <begin position="193"/>
        <end position="214"/>
    </location>
</feature>
<sequence>MAVMNIHHPLAFTFGILGNIISFMVYLAPVPTFIRILRKKSTEDFQSLPYLVALFSSMLWLYYAMLKTDALLLITINSFGCFIETVYIAIYIAYATRESWVSTIKLLVSMNMGLFSLILLLTHFLLSGSIRVKALGWICVAFSVCVFAAPLSILKQIIRTKSVEFMPFTLSFFLTLSAVMWFAYGLFINDLCVALPNILGFVLGLLQMLLYGIYKNAEKKKMPAENLKSIVILGTVGASEVYPVGARPDVNEGAVEHDQTEESTGNEKSMEASGVYPVDARPGLNDGAVEHDLTEESEGDEKSMEASHDDLQSDECAV</sequence>
<organism evidence="12 13">
    <name type="scientific">Salix brachista</name>
    <dbReference type="NCBI Taxonomy" id="2182728"/>
    <lineage>
        <taxon>Eukaryota</taxon>
        <taxon>Viridiplantae</taxon>
        <taxon>Streptophyta</taxon>
        <taxon>Embryophyta</taxon>
        <taxon>Tracheophyta</taxon>
        <taxon>Spermatophyta</taxon>
        <taxon>Magnoliopsida</taxon>
        <taxon>eudicotyledons</taxon>
        <taxon>Gunneridae</taxon>
        <taxon>Pentapetalae</taxon>
        <taxon>rosids</taxon>
        <taxon>fabids</taxon>
        <taxon>Malpighiales</taxon>
        <taxon>Salicaceae</taxon>
        <taxon>Saliceae</taxon>
        <taxon>Salix</taxon>
    </lineage>
</organism>
<dbReference type="GO" id="GO:0005886">
    <property type="term" value="C:plasma membrane"/>
    <property type="evidence" value="ECO:0007669"/>
    <property type="project" value="UniProtKB-SubCell"/>
</dbReference>
<keyword evidence="3 10" id="KW-0813">Transport</keyword>
<dbReference type="InterPro" id="IPR004316">
    <property type="entry name" value="SWEET_rpt"/>
</dbReference>
<dbReference type="InterPro" id="IPR047664">
    <property type="entry name" value="SWEET"/>
</dbReference>
<comment type="caution">
    <text evidence="12">The sequence shown here is derived from an EMBL/GenBank/DDBJ whole genome shotgun (WGS) entry which is preliminary data.</text>
</comment>
<dbReference type="Gene3D" id="1.20.1280.290">
    <property type="match status" value="2"/>
</dbReference>
<evidence type="ECO:0000256" key="11">
    <source>
        <dbReference type="SAM" id="MobiDB-lite"/>
    </source>
</evidence>
<gene>
    <name evidence="12" type="ORF">DKX38_000430</name>
</gene>
<evidence type="ECO:0000256" key="7">
    <source>
        <dbReference type="ARBA" id="ARBA00022737"/>
    </source>
</evidence>
<evidence type="ECO:0000256" key="9">
    <source>
        <dbReference type="ARBA" id="ARBA00023136"/>
    </source>
</evidence>
<dbReference type="PANTHER" id="PTHR10791:SF222">
    <property type="entry name" value="BIDIRECTIONAL SUGAR TRANSPORTER SWEET15"/>
    <property type="match status" value="1"/>
</dbReference>
<dbReference type="Proteomes" id="UP000326939">
    <property type="component" value="Chromosome 1"/>
</dbReference>
<dbReference type="Pfam" id="PF03083">
    <property type="entry name" value="MtN3_slv"/>
    <property type="match status" value="2"/>
</dbReference>
<feature type="compositionally biased region" description="Basic and acidic residues" evidence="11">
    <location>
        <begin position="288"/>
        <end position="311"/>
    </location>
</feature>
<feature type="transmembrane region" description="Helical" evidence="10">
    <location>
        <begin position="48"/>
        <end position="65"/>
    </location>
</feature>
<evidence type="ECO:0000256" key="1">
    <source>
        <dbReference type="ARBA" id="ARBA00004651"/>
    </source>
</evidence>
<keyword evidence="5 10" id="KW-0762">Sugar transport</keyword>
<dbReference type="GO" id="GO:0008515">
    <property type="term" value="F:sucrose transmembrane transporter activity"/>
    <property type="evidence" value="ECO:0007669"/>
    <property type="project" value="UniProtKB-ARBA"/>
</dbReference>
<feature type="transmembrane region" description="Helical" evidence="10">
    <location>
        <begin position="6"/>
        <end position="27"/>
    </location>
</feature>
<keyword evidence="8 10" id="KW-1133">Transmembrane helix</keyword>
<evidence type="ECO:0000256" key="4">
    <source>
        <dbReference type="ARBA" id="ARBA00022475"/>
    </source>
</evidence>
<keyword evidence="9 10" id="KW-0472">Membrane</keyword>
<dbReference type="FunFam" id="1.20.1280.290:FF:000001">
    <property type="entry name" value="Bidirectional sugar transporter SWEET"/>
    <property type="match status" value="1"/>
</dbReference>
<dbReference type="EMBL" id="VDCV01000001">
    <property type="protein sequence ID" value="KAB5573236.1"/>
    <property type="molecule type" value="Genomic_DNA"/>
</dbReference>
<dbReference type="GO" id="GO:0051119">
    <property type="term" value="F:sugar transmembrane transporter activity"/>
    <property type="evidence" value="ECO:0007669"/>
    <property type="project" value="InterPro"/>
</dbReference>